<dbReference type="InterPro" id="IPR001173">
    <property type="entry name" value="Glyco_trans_2-like"/>
</dbReference>
<dbReference type="EMBL" id="LJXT01000009">
    <property type="protein sequence ID" value="KPQ19459.1"/>
    <property type="molecule type" value="Genomic_DNA"/>
</dbReference>
<dbReference type="InterPro" id="IPR029044">
    <property type="entry name" value="Nucleotide-diphossugar_trans"/>
</dbReference>
<keyword evidence="2" id="KW-0808">Transferase</keyword>
<organism evidence="2 3">
    <name type="scientific">Algoriphagus marincola HL-49</name>
    <dbReference type="NCBI Taxonomy" id="1305737"/>
    <lineage>
        <taxon>Bacteria</taxon>
        <taxon>Pseudomonadati</taxon>
        <taxon>Bacteroidota</taxon>
        <taxon>Cytophagia</taxon>
        <taxon>Cytophagales</taxon>
        <taxon>Cyclobacteriaceae</taxon>
        <taxon>Algoriphagus</taxon>
    </lineage>
</organism>
<feature type="domain" description="Glycosyltransferase 2-like" evidence="1">
    <location>
        <begin position="5"/>
        <end position="130"/>
    </location>
</feature>
<gene>
    <name evidence="2" type="ORF">HLUCCX10_02420</name>
</gene>
<dbReference type="SUPFAM" id="SSF53448">
    <property type="entry name" value="Nucleotide-diphospho-sugar transferases"/>
    <property type="match status" value="1"/>
</dbReference>
<accession>A0A0P7XR76</accession>
<sequence>MILISVIVPTLNRPKLLLDLVKKLNPIIKKEHEVIFVDDSINCQKNEIAQIARFNFQYIHRGVPNGVSSARNQAIKYSKGEYLIFLDDDDDFTEEWLSDFETQLPSKTDLVYCDMVTISPNGEKSELRSFGKHRATVIPGSWMIRKFLFMEIGGFDERLKFGENTELFFRIDRKKPSVSFIQKNNFIYKPSIDGGSKSLKNAIESNLIVLEKHGDLLSNHIKHLYHQVIGVNFIRFRRFREAQDHLWIAYKLKPRKISTLIRFLISMLPILAKRLYSEEVKV</sequence>
<evidence type="ECO:0000313" key="2">
    <source>
        <dbReference type="EMBL" id="KPQ19459.1"/>
    </source>
</evidence>
<dbReference type="PATRIC" id="fig|1305737.6.peg.1149"/>
<dbReference type="PANTHER" id="PTHR22916">
    <property type="entry name" value="GLYCOSYLTRANSFERASE"/>
    <property type="match status" value="1"/>
</dbReference>
<dbReference type="GO" id="GO:0016758">
    <property type="term" value="F:hexosyltransferase activity"/>
    <property type="evidence" value="ECO:0007669"/>
    <property type="project" value="UniProtKB-ARBA"/>
</dbReference>
<evidence type="ECO:0000313" key="3">
    <source>
        <dbReference type="Proteomes" id="UP000050421"/>
    </source>
</evidence>
<evidence type="ECO:0000259" key="1">
    <source>
        <dbReference type="Pfam" id="PF00535"/>
    </source>
</evidence>
<dbReference type="Proteomes" id="UP000050421">
    <property type="component" value="Unassembled WGS sequence"/>
</dbReference>
<name>A0A0P7XR76_9BACT</name>
<proteinExistence type="predicted"/>
<dbReference type="STRING" id="1305737.GCA_000526355_01743"/>
<dbReference type="OrthoDB" id="6307329at2"/>
<dbReference type="CDD" id="cd00761">
    <property type="entry name" value="Glyco_tranf_GTA_type"/>
    <property type="match status" value="1"/>
</dbReference>
<comment type="caution">
    <text evidence="2">The sequence shown here is derived from an EMBL/GenBank/DDBJ whole genome shotgun (WGS) entry which is preliminary data.</text>
</comment>
<dbReference type="PANTHER" id="PTHR22916:SF3">
    <property type="entry name" value="UDP-GLCNAC:BETAGAL BETA-1,3-N-ACETYLGLUCOSAMINYLTRANSFERASE-LIKE PROTEIN 1"/>
    <property type="match status" value="1"/>
</dbReference>
<dbReference type="AlphaFoldDB" id="A0A0P7XR76"/>
<reference evidence="2 3" key="1">
    <citation type="submission" date="2015-09" db="EMBL/GenBank/DDBJ databases">
        <title>Identification and resolution of microdiversity through metagenomic sequencing of parallel consortia.</title>
        <authorList>
            <person name="Nelson W.C."/>
            <person name="Romine M.F."/>
            <person name="Lindemann S.R."/>
        </authorList>
    </citation>
    <scope>NUCLEOTIDE SEQUENCE [LARGE SCALE GENOMIC DNA]</scope>
    <source>
        <strain evidence="2">HL-49</strain>
    </source>
</reference>
<protein>
    <submittedName>
        <fullName evidence="2">Glycosyltransferases involved in cell wall biogenesis</fullName>
    </submittedName>
</protein>
<dbReference type="Pfam" id="PF00535">
    <property type="entry name" value="Glycos_transf_2"/>
    <property type="match status" value="1"/>
</dbReference>
<dbReference type="Gene3D" id="3.90.550.10">
    <property type="entry name" value="Spore Coat Polysaccharide Biosynthesis Protein SpsA, Chain A"/>
    <property type="match status" value="1"/>
</dbReference>